<proteinExistence type="predicted"/>
<dbReference type="RefSeq" id="YP_009797656.1">
    <property type="nucleotide sequence ID" value="NC_047917.1"/>
</dbReference>
<reference evidence="2 3" key="1">
    <citation type="submission" date="2017-12" db="EMBL/GenBank/DDBJ databases">
        <title>Complete Genome Sequences of Erwinia amylovora Phages vB_EamP-S2 and vB_EamM-Bue1.</title>
        <authorList>
            <person name="Knecht L.E."/>
            <person name="Born Y."/>
            <person name="Pothier J.F."/>
            <person name="Loessner M.J."/>
            <person name="Fieseler L."/>
        </authorList>
    </citation>
    <scope>NUCLEOTIDE SEQUENCE [LARGE SCALE GENOMIC DNA]</scope>
</reference>
<keyword evidence="3" id="KW-1185">Reference proteome</keyword>
<dbReference type="EMBL" id="MG736918">
    <property type="protein sequence ID" value="AUV57245.1"/>
    <property type="molecule type" value="Genomic_DNA"/>
</dbReference>
<accession>A0A2K9V532</accession>
<evidence type="ECO:0000313" key="2">
    <source>
        <dbReference type="EMBL" id="AUV57245.1"/>
    </source>
</evidence>
<dbReference type="KEGG" id="vg:54988073"/>
<dbReference type="GeneID" id="54988073"/>
<protein>
    <submittedName>
        <fullName evidence="2">Holin</fullName>
    </submittedName>
</protein>
<evidence type="ECO:0000256" key="1">
    <source>
        <dbReference type="SAM" id="MobiDB-lite"/>
    </source>
</evidence>
<feature type="region of interest" description="Disordered" evidence="1">
    <location>
        <begin position="45"/>
        <end position="70"/>
    </location>
</feature>
<name>A0A2K9V532_9CAUD</name>
<feature type="compositionally biased region" description="Basic and acidic residues" evidence="1">
    <location>
        <begin position="48"/>
        <end position="70"/>
    </location>
</feature>
<sequence length="116" mass="12559">MRKIYVGIIAAVVVAGLVWAFVATQIHTGVASKRQEDALAVSEANVGKGKEAKEEGEKATVRADKSKEQRTKQITQLKEEMYEKASSIDDLPLSGSDISILCRAYRSSDPVCSSTN</sequence>
<organism evidence="2 3">
    <name type="scientific">Erwinia phage vB_EamP-S2</name>
    <dbReference type="NCBI Taxonomy" id="2070198"/>
    <lineage>
        <taxon>Viruses</taxon>
        <taxon>Duplodnaviria</taxon>
        <taxon>Heunggongvirae</taxon>
        <taxon>Uroviricota</taxon>
        <taxon>Caudoviricetes</taxon>
        <taxon>Autographivirales</taxon>
        <taxon>Autosignataviridae</taxon>
        <taxon>Molineuxvirinae</taxon>
        <taxon>Eracentumvirus</taxon>
        <taxon>Eracentumvirus S2</taxon>
    </lineage>
</organism>
<evidence type="ECO:0000313" key="3">
    <source>
        <dbReference type="Proteomes" id="UP000241070"/>
    </source>
</evidence>
<dbReference type="Proteomes" id="UP000241070">
    <property type="component" value="Segment"/>
</dbReference>